<dbReference type="Pfam" id="PF00884">
    <property type="entry name" value="Sulfatase"/>
    <property type="match status" value="1"/>
</dbReference>
<dbReference type="Gene3D" id="3.40.720.10">
    <property type="entry name" value="Alkaline Phosphatase, subunit A"/>
    <property type="match status" value="1"/>
</dbReference>
<evidence type="ECO:0000256" key="1">
    <source>
        <dbReference type="ARBA" id="ARBA00022723"/>
    </source>
</evidence>
<keyword evidence="2 4" id="KW-0378">Hydrolase</keyword>
<evidence type="ECO:0000256" key="2">
    <source>
        <dbReference type="ARBA" id="ARBA00022801"/>
    </source>
</evidence>
<dbReference type="PANTHER" id="PTHR45953">
    <property type="entry name" value="IDURONATE 2-SULFATASE"/>
    <property type="match status" value="1"/>
</dbReference>
<reference evidence="4" key="2">
    <citation type="submission" date="2021-04" db="EMBL/GenBank/DDBJ databases">
        <authorList>
            <person name="Gilroy R."/>
        </authorList>
    </citation>
    <scope>NUCLEOTIDE SEQUENCE</scope>
    <source>
        <strain evidence="4">ChiBcec8-14828</strain>
    </source>
</reference>
<reference evidence="4" key="1">
    <citation type="journal article" date="2021" name="PeerJ">
        <title>Extensive microbial diversity within the chicken gut microbiome revealed by metagenomics and culture.</title>
        <authorList>
            <person name="Gilroy R."/>
            <person name="Ravi A."/>
            <person name="Getino M."/>
            <person name="Pursley I."/>
            <person name="Horton D.L."/>
            <person name="Alikhan N.F."/>
            <person name="Baker D."/>
            <person name="Gharbi K."/>
            <person name="Hall N."/>
            <person name="Watson M."/>
            <person name="Adriaenssens E.M."/>
            <person name="Foster-Nyarko E."/>
            <person name="Jarju S."/>
            <person name="Secka A."/>
            <person name="Antonio M."/>
            <person name="Oren A."/>
            <person name="Chaudhuri R.R."/>
            <person name="La Ragione R."/>
            <person name="Hildebrand F."/>
            <person name="Pallen M.J."/>
        </authorList>
    </citation>
    <scope>NUCLEOTIDE SEQUENCE</scope>
    <source>
        <strain evidence="4">ChiBcec8-14828</strain>
    </source>
</reference>
<dbReference type="InterPro" id="IPR017850">
    <property type="entry name" value="Alkaline_phosphatase_core_sf"/>
</dbReference>
<proteinExistence type="predicted"/>
<comment type="caution">
    <text evidence="4">The sequence shown here is derived from an EMBL/GenBank/DDBJ whole genome shotgun (WGS) entry which is preliminary data.</text>
</comment>
<evidence type="ECO:0000259" key="3">
    <source>
        <dbReference type="Pfam" id="PF00884"/>
    </source>
</evidence>
<keyword evidence="1" id="KW-0479">Metal-binding</keyword>
<evidence type="ECO:0000313" key="5">
    <source>
        <dbReference type="Proteomes" id="UP000824209"/>
    </source>
</evidence>
<sequence length="490" mass="55588">MKNILFILCDQLRKDSLGCYGNPYAVTPHLDALAGRSTRFTRNYVANPICMPNRHSLFSGMYPRNHGVWTNGLLVPDCGDNLMHHLSKHGYQTASIGKIHFEPDGCSAECGSMESEDLWQKNPKMNDFHGPFWGFDYIELADRHHGTSGHMTEWFQKKGGTQEMYRTRCHPLDTQTGVDPVAEELHSSAFVGERMCHYLKHIRAQDKPFFAVASFPDPHHPFIVPESSAKRWAGRPTKEPVGSPEDLQGRPARYLQQFRGEWSRQGPKQAQHPHGLPNELTQQRLEATYAMVEMIDTQIGNILQTLDELNLTKDTIIVFTSDHGELLGDFGLWTKGPFFFEGLVSTPLLISVPECTNEKVNDCLFSAVDLVPTLCGLLGLPLPYYCDGIDQSELWREGAKTPCRKACLIEYRNGYGAKDCNYKVLVTQQYKYGYSQLGEMELTDLHHDPFEKVNQMNDAKYSAVSEEMLHLLMQELLKSESKRPRQVSLA</sequence>
<dbReference type="GO" id="GO:0005737">
    <property type="term" value="C:cytoplasm"/>
    <property type="evidence" value="ECO:0007669"/>
    <property type="project" value="TreeGrafter"/>
</dbReference>
<feature type="domain" description="Sulfatase N-terminal" evidence="3">
    <location>
        <begin position="2"/>
        <end position="379"/>
    </location>
</feature>
<dbReference type="PANTHER" id="PTHR45953:SF1">
    <property type="entry name" value="IDURONATE 2-SULFATASE"/>
    <property type="match status" value="1"/>
</dbReference>
<protein>
    <submittedName>
        <fullName evidence="4">Sulfatase-like hydrolase/transferase</fullName>
    </submittedName>
</protein>
<evidence type="ECO:0000313" key="4">
    <source>
        <dbReference type="EMBL" id="HJB40049.1"/>
    </source>
</evidence>
<gene>
    <name evidence="4" type="ORF">H9943_06595</name>
</gene>
<dbReference type="GO" id="GO:0008484">
    <property type="term" value="F:sulfuric ester hydrolase activity"/>
    <property type="evidence" value="ECO:0007669"/>
    <property type="project" value="TreeGrafter"/>
</dbReference>
<dbReference type="AlphaFoldDB" id="A0A9D2M3M9"/>
<accession>A0A9D2M3M9</accession>
<dbReference type="Proteomes" id="UP000824209">
    <property type="component" value="Unassembled WGS sequence"/>
</dbReference>
<dbReference type="SUPFAM" id="SSF53649">
    <property type="entry name" value="Alkaline phosphatase-like"/>
    <property type="match status" value="1"/>
</dbReference>
<dbReference type="InterPro" id="IPR000917">
    <property type="entry name" value="Sulfatase_N"/>
</dbReference>
<name>A0A9D2M3M9_9FIRM</name>
<dbReference type="GO" id="GO:0046872">
    <property type="term" value="F:metal ion binding"/>
    <property type="evidence" value="ECO:0007669"/>
    <property type="project" value="UniProtKB-KW"/>
</dbReference>
<dbReference type="EMBL" id="DWYA01000056">
    <property type="protein sequence ID" value="HJB40049.1"/>
    <property type="molecule type" value="Genomic_DNA"/>
</dbReference>
<organism evidence="4 5">
    <name type="scientific">Candidatus Ruthenibacterium avium</name>
    <dbReference type="NCBI Taxonomy" id="2838751"/>
    <lineage>
        <taxon>Bacteria</taxon>
        <taxon>Bacillati</taxon>
        <taxon>Bacillota</taxon>
        <taxon>Clostridia</taxon>
        <taxon>Eubacteriales</taxon>
        <taxon>Oscillospiraceae</taxon>
        <taxon>Ruthenibacterium</taxon>
    </lineage>
</organism>